<dbReference type="Gene3D" id="3.40.50.720">
    <property type="entry name" value="NAD(P)-binding Rossmann-like Domain"/>
    <property type="match status" value="1"/>
</dbReference>
<evidence type="ECO:0000256" key="1">
    <source>
        <dbReference type="ARBA" id="ARBA00008903"/>
    </source>
</evidence>
<dbReference type="PANTHER" id="PTHR13812:SF19">
    <property type="entry name" value="KETIMINE REDUCTASE MU-CRYSTALLIN"/>
    <property type="match status" value="1"/>
</dbReference>
<dbReference type="STRING" id="765257.A0A0C9YHQ3"/>
<dbReference type="OrthoDB" id="41492at2759"/>
<dbReference type="PANTHER" id="PTHR13812">
    <property type="entry name" value="KETIMINE REDUCTASE MU-CRYSTALLIN"/>
    <property type="match status" value="1"/>
</dbReference>
<sequence>MSLLVLSAQDVNTITATFSSAELEDLMASVFHCLSTGSDYASPHRTTIAMSHHTALSMPSRMKNVGTAIKVVSVPTSTDDNRGLPASTVLMDEETGCVKAIVNASALTALRTAAGSVLATRSLLSKPPTSLVAFGAGKQIEAHVDLHIRAFPSIKRCVIVNRSRNMRLENLLSELRRSHPLVALEGLAADDTTDVRNAVSHASVICTATSSTRPLFPSEWVSPETHLNLVGSFKPGMVEVDCDLIRRAGTIVVDSAEACAVEAGELIAVGLRAGDMIEIGRLVEDRQGRLQGEIQMTKGDVTVFKSVGVGLQDVAIARHVVSKAESLAIGTIVENFHV</sequence>
<gene>
    <name evidence="2" type="ORF">PISMIDRAFT_275839</name>
</gene>
<dbReference type="InterPro" id="IPR003462">
    <property type="entry name" value="ODC_Mu_crystall"/>
</dbReference>
<dbReference type="EMBL" id="KN833864">
    <property type="protein sequence ID" value="KIK16236.1"/>
    <property type="molecule type" value="Genomic_DNA"/>
</dbReference>
<dbReference type="PIRSF" id="PIRSF001439">
    <property type="entry name" value="CryM"/>
    <property type="match status" value="1"/>
</dbReference>
<dbReference type="GO" id="GO:0005737">
    <property type="term" value="C:cytoplasm"/>
    <property type="evidence" value="ECO:0007669"/>
    <property type="project" value="TreeGrafter"/>
</dbReference>
<evidence type="ECO:0000313" key="3">
    <source>
        <dbReference type="Proteomes" id="UP000054018"/>
    </source>
</evidence>
<evidence type="ECO:0008006" key="4">
    <source>
        <dbReference type="Google" id="ProtNLM"/>
    </source>
</evidence>
<dbReference type="Pfam" id="PF02423">
    <property type="entry name" value="OCD_Mu_crystall"/>
    <property type="match status" value="1"/>
</dbReference>
<dbReference type="Gene3D" id="3.30.1780.10">
    <property type="entry name" value="ornithine cyclodeaminase, domain 1"/>
    <property type="match status" value="1"/>
</dbReference>
<dbReference type="InterPro" id="IPR036291">
    <property type="entry name" value="NAD(P)-bd_dom_sf"/>
</dbReference>
<dbReference type="AlphaFoldDB" id="A0A0C9YHQ3"/>
<keyword evidence="3" id="KW-1185">Reference proteome</keyword>
<dbReference type="Proteomes" id="UP000054018">
    <property type="component" value="Unassembled WGS sequence"/>
</dbReference>
<evidence type="ECO:0000313" key="2">
    <source>
        <dbReference type="EMBL" id="KIK16236.1"/>
    </source>
</evidence>
<dbReference type="SUPFAM" id="SSF51735">
    <property type="entry name" value="NAD(P)-binding Rossmann-fold domains"/>
    <property type="match status" value="1"/>
</dbReference>
<organism evidence="2 3">
    <name type="scientific">Pisolithus microcarpus 441</name>
    <dbReference type="NCBI Taxonomy" id="765257"/>
    <lineage>
        <taxon>Eukaryota</taxon>
        <taxon>Fungi</taxon>
        <taxon>Dikarya</taxon>
        <taxon>Basidiomycota</taxon>
        <taxon>Agaricomycotina</taxon>
        <taxon>Agaricomycetes</taxon>
        <taxon>Agaricomycetidae</taxon>
        <taxon>Boletales</taxon>
        <taxon>Sclerodermatineae</taxon>
        <taxon>Pisolithaceae</taxon>
        <taxon>Pisolithus</taxon>
    </lineage>
</organism>
<reference evidence="2 3" key="1">
    <citation type="submission" date="2014-04" db="EMBL/GenBank/DDBJ databases">
        <authorList>
            <consortium name="DOE Joint Genome Institute"/>
            <person name="Kuo A."/>
            <person name="Kohler A."/>
            <person name="Costa M.D."/>
            <person name="Nagy L.G."/>
            <person name="Floudas D."/>
            <person name="Copeland A."/>
            <person name="Barry K.W."/>
            <person name="Cichocki N."/>
            <person name="Veneault-Fourrey C."/>
            <person name="LaButti K."/>
            <person name="Lindquist E.A."/>
            <person name="Lipzen A."/>
            <person name="Lundell T."/>
            <person name="Morin E."/>
            <person name="Murat C."/>
            <person name="Sun H."/>
            <person name="Tunlid A."/>
            <person name="Henrissat B."/>
            <person name="Grigoriev I.V."/>
            <person name="Hibbett D.S."/>
            <person name="Martin F."/>
            <person name="Nordberg H.P."/>
            <person name="Cantor M.N."/>
            <person name="Hua S.X."/>
        </authorList>
    </citation>
    <scope>NUCLEOTIDE SEQUENCE [LARGE SCALE GENOMIC DNA]</scope>
    <source>
        <strain evidence="2 3">441</strain>
    </source>
</reference>
<name>A0A0C9YHQ3_9AGAM</name>
<dbReference type="InterPro" id="IPR023401">
    <property type="entry name" value="ODC_N"/>
</dbReference>
<proteinExistence type="inferred from homology"/>
<reference evidence="3" key="2">
    <citation type="submission" date="2015-01" db="EMBL/GenBank/DDBJ databases">
        <title>Evolutionary Origins and Diversification of the Mycorrhizal Mutualists.</title>
        <authorList>
            <consortium name="DOE Joint Genome Institute"/>
            <consortium name="Mycorrhizal Genomics Consortium"/>
            <person name="Kohler A."/>
            <person name="Kuo A."/>
            <person name="Nagy L.G."/>
            <person name="Floudas D."/>
            <person name="Copeland A."/>
            <person name="Barry K.W."/>
            <person name="Cichocki N."/>
            <person name="Veneault-Fourrey C."/>
            <person name="LaButti K."/>
            <person name="Lindquist E.A."/>
            <person name="Lipzen A."/>
            <person name="Lundell T."/>
            <person name="Morin E."/>
            <person name="Murat C."/>
            <person name="Riley R."/>
            <person name="Ohm R."/>
            <person name="Sun H."/>
            <person name="Tunlid A."/>
            <person name="Henrissat B."/>
            <person name="Grigoriev I.V."/>
            <person name="Hibbett D.S."/>
            <person name="Martin F."/>
        </authorList>
    </citation>
    <scope>NUCLEOTIDE SEQUENCE [LARGE SCALE GENOMIC DNA]</scope>
    <source>
        <strain evidence="3">441</strain>
    </source>
</reference>
<protein>
    <recommendedName>
        <fullName evidence="4">Ornithine cyclodeaminase</fullName>
    </recommendedName>
</protein>
<comment type="similarity">
    <text evidence="1">Belongs to the ornithine cyclodeaminase/mu-crystallin family.</text>
</comment>
<accession>A0A0C9YHQ3</accession>
<dbReference type="HOGENOM" id="CLU_042088_0_0_1"/>